<keyword evidence="2" id="KW-1185">Reference proteome</keyword>
<protein>
    <submittedName>
        <fullName evidence="1">Uncharacterized protein</fullName>
    </submittedName>
</protein>
<accession>A0AAN9XVC2</accession>
<evidence type="ECO:0000313" key="1">
    <source>
        <dbReference type="EMBL" id="KAK7411690.1"/>
    </source>
</evidence>
<proteinExistence type="predicted"/>
<dbReference type="Proteomes" id="UP001386955">
    <property type="component" value="Unassembled WGS sequence"/>
</dbReference>
<sequence>MIDTSQGDTACPKLICDQSLFALTLALNFHLEIIINTLQILLFADRVLLSICPEVHATHKKLSESICFAFSKKFSMPQLLKLIRKD</sequence>
<evidence type="ECO:0000313" key="2">
    <source>
        <dbReference type="Proteomes" id="UP001386955"/>
    </source>
</evidence>
<organism evidence="1 2">
    <name type="scientific">Psophocarpus tetragonolobus</name>
    <name type="common">Winged bean</name>
    <name type="synonym">Dolichos tetragonolobus</name>
    <dbReference type="NCBI Taxonomy" id="3891"/>
    <lineage>
        <taxon>Eukaryota</taxon>
        <taxon>Viridiplantae</taxon>
        <taxon>Streptophyta</taxon>
        <taxon>Embryophyta</taxon>
        <taxon>Tracheophyta</taxon>
        <taxon>Spermatophyta</taxon>
        <taxon>Magnoliopsida</taxon>
        <taxon>eudicotyledons</taxon>
        <taxon>Gunneridae</taxon>
        <taxon>Pentapetalae</taxon>
        <taxon>rosids</taxon>
        <taxon>fabids</taxon>
        <taxon>Fabales</taxon>
        <taxon>Fabaceae</taxon>
        <taxon>Papilionoideae</taxon>
        <taxon>50 kb inversion clade</taxon>
        <taxon>NPAAA clade</taxon>
        <taxon>indigoferoid/millettioid clade</taxon>
        <taxon>Phaseoleae</taxon>
        <taxon>Psophocarpus</taxon>
    </lineage>
</organism>
<gene>
    <name evidence="1" type="ORF">VNO78_03127</name>
</gene>
<reference evidence="1 2" key="1">
    <citation type="submission" date="2024-01" db="EMBL/GenBank/DDBJ databases">
        <title>The genomes of 5 underutilized Papilionoideae crops provide insights into root nodulation and disease resistanc.</title>
        <authorList>
            <person name="Jiang F."/>
        </authorList>
    </citation>
    <scope>NUCLEOTIDE SEQUENCE [LARGE SCALE GENOMIC DNA]</scope>
    <source>
        <strain evidence="1">DUOXIRENSHENG_FW03</strain>
        <tissue evidence="1">Leaves</tissue>
    </source>
</reference>
<dbReference type="EMBL" id="JAYMYS010000001">
    <property type="protein sequence ID" value="KAK7411690.1"/>
    <property type="molecule type" value="Genomic_DNA"/>
</dbReference>
<dbReference type="AlphaFoldDB" id="A0AAN9XVC2"/>
<name>A0AAN9XVC2_PSOTE</name>
<comment type="caution">
    <text evidence="1">The sequence shown here is derived from an EMBL/GenBank/DDBJ whole genome shotgun (WGS) entry which is preliminary data.</text>
</comment>